<evidence type="ECO:0000256" key="4">
    <source>
        <dbReference type="SAM" id="SignalP"/>
    </source>
</evidence>
<dbReference type="SUPFAM" id="SSF53850">
    <property type="entry name" value="Periplasmic binding protein-like II"/>
    <property type="match status" value="1"/>
</dbReference>
<dbReference type="PIRSF" id="PIRSF002741">
    <property type="entry name" value="MppA"/>
    <property type="match status" value="1"/>
</dbReference>
<keyword evidence="3 4" id="KW-0732">Signal</keyword>
<evidence type="ECO:0000256" key="2">
    <source>
        <dbReference type="ARBA" id="ARBA00005695"/>
    </source>
</evidence>
<dbReference type="Gene3D" id="3.90.76.10">
    <property type="entry name" value="Dipeptide-binding Protein, Domain 1"/>
    <property type="match status" value="1"/>
</dbReference>
<evidence type="ECO:0000256" key="1">
    <source>
        <dbReference type="ARBA" id="ARBA00004418"/>
    </source>
</evidence>
<evidence type="ECO:0000313" key="6">
    <source>
        <dbReference type="EMBL" id="ROP90719.1"/>
    </source>
</evidence>
<sequence length="515" mass="55839">MNLVRMVGLGCGLAMLAGAAAAQAPLRVALNADIRGSDPGVNRDGNTDGVMMHVLEGLVGLTETGDVAPLLAARVDVSPDGRAYTFTLRDGLVFHNGQPVTADDVAWSWKRYLDPATKWRCQSELGGKGLTRIEAIETPDAKTVVFRIDKPTALFLSVMTRLDCGGGGILHRDSVAADGKWKGPIATGPFKFGEWKRGEYVELERFAGYQSLPGPRDGYVGGKAVSVERVRFMVIPDPSATKAALLSGSIDVMPDVAVDDLPELKRRADITIDTAPTMSISAILMQTKDPVLQDVRVRRAIAHAIDTAEITAGITQGTARPNASMVPVPSSYYSPAQAQRTPHDPALAKKLLAEAGYRGQPIKMLANKRYGPMFDAAVLAQAMMQQVGIVAEIEVLEWATQLDRFLKGDYQMMSFSMSARLDAALSYEVVTGPKATQPRKVWDTPESTKLLEEAMVVADRGRRQAIFDQMHGLFLADAPMLVLYNGVDIAATSRRVRGYKGWAAGQPRLWGIEMR</sequence>
<protein>
    <submittedName>
        <fullName evidence="6">Peptide/nickel transport system substrate-binding protein</fullName>
    </submittedName>
</protein>
<keyword evidence="7" id="KW-1185">Reference proteome</keyword>
<evidence type="ECO:0000256" key="3">
    <source>
        <dbReference type="ARBA" id="ARBA00022729"/>
    </source>
</evidence>
<reference evidence="6 7" key="1">
    <citation type="submission" date="2018-11" db="EMBL/GenBank/DDBJ databases">
        <title>Genomic Encyclopedia of Type Strains, Phase IV (KMG-IV): sequencing the most valuable type-strain genomes for metagenomic binning, comparative biology and taxonomic classification.</title>
        <authorList>
            <person name="Goeker M."/>
        </authorList>
    </citation>
    <scope>NUCLEOTIDE SEQUENCE [LARGE SCALE GENOMIC DNA]</scope>
    <source>
        <strain evidence="6 7">DSM 5900</strain>
    </source>
</reference>
<dbReference type="Proteomes" id="UP000278222">
    <property type="component" value="Unassembled WGS sequence"/>
</dbReference>
<comment type="subcellular location">
    <subcellularLocation>
        <location evidence="1">Periplasm</location>
    </subcellularLocation>
</comment>
<dbReference type="GO" id="GO:1904680">
    <property type="term" value="F:peptide transmembrane transporter activity"/>
    <property type="evidence" value="ECO:0007669"/>
    <property type="project" value="TreeGrafter"/>
</dbReference>
<comment type="similarity">
    <text evidence="2">Belongs to the bacterial solute-binding protein 5 family.</text>
</comment>
<name>A0A3N1LIP2_9PROT</name>
<feature type="domain" description="Solute-binding protein family 5" evidence="5">
    <location>
        <begin position="67"/>
        <end position="420"/>
    </location>
</feature>
<dbReference type="GO" id="GO:0030288">
    <property type="term" value="C:outer membrane-bounded periplasmic space"/>
    <property type="evidence" value="ECO:0007669"/>
    <property type="project" value="UniProtKB-ARBA"/>
</dbReference>
<accession>A0A3N1LIP2</accession>
<dbReference type="InterPro" id="IPR000914">
    <property type="entry name" value="SBP_5_dom"/>
</dbReference>
<dbReference type="Gene3D" id="3.40.190.10">
    <property type="entry name" value="Periplasmic binding protein-like II"/>
    <property type="match status" value="1"/>
</dbReference>
<evidence type="ECO:0000313" key="7">
    <source>
        <dbReference type="Proteomes" id="UP000278222"/>
    </source>
</evidence>
<dbReference type="Gene3D" id="3.10.105.10">
    <property type="entry name" value="Dipeptide-binding Protein, Domain 3"/>
    <property type="match status" value="1"/>
</dbReference>
<evidence type="ECO:0000259" key="5">
    <source>
        <dbReference type="Pfam" id="PF00496"/>
    </source>
</evidence>
<dbReference type="InterPro" id="IPR030678">
    <property type="entry name" value="Peptide/Ni-bd"/>
</dbReference>
<dbReference type="PANTHER" id="PTHR30290:SF38">
    <property type="entry name" value="D,D-DIPEPTIDE-BINDING PERIPLASMIC PROTEIN DDPA-RELATED"/>
    <property type="match status" value="1"/>
</dbReference>
<dbReference type="InterPro" id="IPR039424">
    <property type="entry name" value="SBP_5"/>
</dbReference>
<feature type="chain" id="PRO_5017971732" evidence="4">
    <location>
        <begin position="23"/>
        <end position="515"/>
    </location>
</feature>
<dbReference type="GO" id="GO:0015833">
    <property type="term" value="P:peptide transport"/>
    <property type="evidence" value="ECO:0007669"/>
    <property type="project" value="TreeGrafter"/>
</dbReference>
<feature type="signal peptide" evidence="4">
    <location>
        <begin position="1"/>
        <end position="22"/>
    </location>
</feature>
<gene>
    <name evidence="6" type="ORF">EDC65_2575</name>
</gene>
<dbReference type="Pfam" id="PF00496">
    <property type="entry name" value="SBP_bac_5"/>
    <property type="match status" value="1"/>
</dbReference>
<organism evidence="6 7">
    <name type="scientific">Stella humosa</name>
    <dbReference type="NCBI Taxonomy" id="94"/>
    <lineage>
        <taxon>Bacteria</taxon>
        <taxon>Pseudomonadati</taxon>
        <taxon>Pseudomonadota</taxon>
        <taxon>Alphaproteobacteria</taxon>
        <taxon>Rhodospirillales</taxon>
        <taxon>Stellaceae</taxon>
        <taxon>Stella</taxon>
    </lineage>
</organism>
<dbReference type="EMBL" id="RJKX01000014">
    <property type="protein sequence ID" value="ROP90719.1"/>
    <property type="molecule type" value="Genomic_DNA"/>
</dbReference>
<dbReference type="AlphaFoldDB" id="A0A3N1LIP2"/>
<dbReference type="GO" id="GO:0043190">
    <property type="term" value="C:ATP-binding cassette (ABC) transporter complex"/>
    <property type="evidence" value="ECO:0007669"/>
    <property type="project" value="InterPro"/>
</dbReference>
<dbReference type="PANTHER" id="PTHR30290">
    <property type="entry name" value="PERIPLASMIC BINDING COMPONENT OF ABC TRANSPORTER"/>
    <property type="match status" value="1"/>
</dbReference>
<dbReference type="OrthoDB" id="9803988at2"/>
<proteinExistence type="inferred from homology"/>
<comment type="caution">
    <text evidence="6">The sequence shown here is derived from an EMBL/GenBank/DDBJ whole genome shotgun (WGS) entry which is preliminary data.</text>
</comment>
<dbReference type="RefSeq" id="WP_123690122.1">
    <property type="nucleotide sequence ID" value="NZ_AP019700.1"/>
</dbReference>